<evidence type="ECO:0000313" key="2">
    <source>
        <dbReference type="EMBL" id="SEQ37265.1"/>
    </source>
</evidence>
<evidence type="ECO:0000313" key="3">
    <source>
        <dbReference type="Proteomes" id="UP000199647"/>
    </source>
</evidence>
<dbReference type="EMBL" id="FOFG01000004">
    <property type="protein sequence ID" value="SEQ37265.1"/>
    <property type="molecule type" value="Genomic_DNA"/>
</dbReference>
<dbReference type="InterPro" id="IPR049369">
    <property type="entry name" value="BF1531-like_N"/>
</dbReference>
<dbReference type="NCBIfam" id="TIGR01681">
    <property type="entry name" value="HAD-SF-IIIC"/>
    <property type="match status" value="1"/>
</dbReference>
<dbReference type="Proteomes" id="UP000199647">
    <property type="component" value="Unassembled WGS sequence"/>
</dbReference>
<dbReference type="Gene3D" id="3.40.50.1110">
    <property type="entry name" value="SGNH hydrolase"/>
    <property type="match status" value="1"/>
</dbReference>
<dbReference type="GO" id="GO:0016788">
    <property type="term" value="F:hydrolase activity, acting on ester bonds"/>
    <property type="evidence" value="ECO:0007669"/>
    <property type="project" value="UniProtKB-ARBA"/>
</dbReference>
<organism evidence="2 3">
    <name type="scientific">Faunimonas pinastri</name>
    <dbReference type="NCBI Taxonomy" id="1855383"/>
    <lineage>
        <taxon>Bacteria</taxon>
        <taxon>Pseudomonadati</taxon>
        <taxon>Pseudomonadota</taxon>
        <taxon>Alphaproteobacteria</taxon>
        <taxon>Hyphomicrobiales</taxon>
        <taxon>Afifellaceae</taxon>
        <taxon>Faunimonas</taxon>
    </lineage>
</organism>
<protein>
    <submittedName>
        <fullName evidence="2">D-glyceryl-ACP synthase</fullName>
    </submittedName>
</protein>
<name>A0A1H9FHI1_9HYPH</name>
<dbReference type="NCBIfam" id="TIGR01686">
    <property type="entry name" value="FkbH"/>
    <property type="match status" value="1"/>
</dbReference>
<dbReference type="Pfam" id="PF21211">
    <property type="entry name" value="FkbH_N"/>
    <property type="match status" value="1"/>
</dbReference>
<dbReference type="InterPro" id="IPR023214">
    <property type="entry name" value="HAD_sf"/>
</dbReference>
<dbReference type="AlphaFoldDB" id="A0A1H9FHI1"/>
<dbReference type="RefSeq" id="WP_177176771.1">
    <property type="nucleotide sequence ID" value="NZ_FOFG01000004.1"/>
</dbReference>
<dbReference type="InterPro" id="IPR036514">
    <property type="entry name" value="SGNH_hydro_sf"/>
</dbReference>
<sequence>MVAPFVQLPWLPAAPADFASLCRRFGSGEGPAGAEAQRLSNFALDATQSGSLSRAIARRRKAKADFAPLSPFRLGLLSNATTDLIADCLPAAAARHGVLLDLVTTPFDQVMQQALDPSSETNNAGLDAVLVAVDHRWLQLDRSRLGGGDEQSAAALEQLRTVVTALRGNRAAPPILQTVPVPPSPLFGSYERRVRGTIRTMIEDVNRGILDLADETGCTVLDTAALAERIGTDLWFDAVQWGAYKLPFAAEAGPAHADMVGRLLGAIRGKARKCLVLDLDNTVWGGVIGDDGMEGIKIGQGSAVGEAFLAVQHAALDLRDRGIILAVSSKNDDEVARRPFREHPDMALKESHISVFQANWSDKASNLESIARSLNIGLDALVLLDDNPAERAQLRAALPMVAVPELPQDPSWYPGILFAAGYFEAVTFSAEDRIRVQSYASDAQRAEVFATSRDLGDYLGSLAMVMTATPFDVQGRQRITQLTNKTNQFNLTTRRYRESDIAAFDADPAVWTLQVRLQDRFGDLGMIALVICRTRRDGEETAWDIDTWLMSCRVLGRKVEEAMLAEVVAGARETGVARLRGTYIPTAKNGMVAEHYSRLGFSMVEEATDGTRYYELDVARYEAPDLPMTVRHGSVRTPESA</sequence>
<dbReference type="Gene3D" id="3.40.50.1000">
    <property type="entry name" value="HAD superfamily/HAD-like"/>
    <property type="match status" value="1"/>
</dbReference>
<dbReference type="InterPro" id="IPR010037">
    <property type="entry name" value="FkbH_domain"/>
</dbReference>
<feature type="domain" description="BF1531-like N-terminal" evidence="1">
    <location>
        <begin position="73"/>
        <end position="258"/>
    </location>
</feature>
<gene>
    <name evidence="2" type="ORF">SAMN05216548_104117</name>
</gene>
<keyword evidence="3" id="KW-1185">Reference proteome</keyword>
<evidence type="ECO:0000259" key="1">
    <source>
        <dbReference type="Pfam" id="PF21211"/>
    </source>
</evidence>
<dbReference type="InterPro" id="IPR010033">
    <property type="entry name" value="HAD_SF_ppase_IIIC"/>
</dbReference>
<dbReference type="STRING" id="1855383.SAMN05216548_104117"/>
<accession>A0A1H9FHI1</accession>
<reference evidence="2 3" key="1">
    <citation type="submission" date="2016-10" db="EMBL/GenBank/DDBJ databases">
        <authorList>
            <person name="de Groot N.N."/>
        </authorList>
    </citation>
    <scope>NUCLEOTIDE SEQUENCE [LARGE SCALE GENOMIC DNA]</scope>
    <source>
        <strain evidence="2 3">A52C2</strain>
    </source>
</reference>
<proteinExistence type="predicted"/>